<evidence type="ECO:0000313" key="1">
    <source>
        <dbReference type="EMBL" id="MBW98709.1"/>
    </source>
</evidence>
<proteinExistence type="predicted"/>
<protein>
    <submittedName>
        <fullName evidence="1">Uncharacterized protein</fullName>
    </submittedName>
</protein>
<dbReference type="AlphaFoldDB" id="A0A2P2JZ14"/>
<accession>A0A2P2JZ14</accession>
<organism evidence="1">
    <name type="scientific">Rhizophora mucronata</name>
    <name type="common">Asiatic mangrove</name>
    <dbReference type="NCBI Taxonomy" id="61149"/>
    <lineage>
        <taxon>Eukaryota</taxon>
        <taxon>Viridiplantae</taxon>
        <taxon>Streptophyta</taxon>
        <taxon>Embryophyta</taxon>
        <taxon>Tracheophyta</taxon>
        <taxon>Spermatophyta</taxon>
        <taxon>Magnoliopsida</taxon>
        <taxon>eudicotyledons</taxon>
        <taxon>Gunneridae</taxon>
        <taxon>Pentapetalae</taxon>
        <taxon>rosids</taxon>
        <taxon>fabids</taxon>
        <taxon>Malpighiales</taxon>
        <taxon>Rhizophoraceae</taxon>
        <taxon>Rhizophora</taxon>
    </lineage>
</organism>
<reference evidence="1" key="1">
    <citation type="submission" date="2018-02" db="EMBL/GenBank/DDBJ databases">
        <title>Rhizophora mucronata_Transcriptome.</title>
        <authorList>
            <person name="Meera S.P."/>
            <person name="Sreeshan A."/>
            <person name="Augustine A."/>
        </authorList>
    </citation>
    <scope>NUCLEOTIDE SEQUENCE</scope>
    <source>
        <tissue evidence="1">Leaf</tissue>
    </source>
</reference>
<sequence>MVVYIVSFSLDGCIVLFTQVCRGEFFFYFLHLVWCKWKGVIMHF</sequence>
<dbReference type="EMBL" id="GGEC01018226">
    <property type="protein sequence ID" value="MBW98709.1"/>
    <property type="molecule type" value="Transcribed_RNA"/>
</dbReference>
<name>A0A2P2JZ14_RHIMU</name>